<dbReference type="InterPro" id="IPR008942">
    <property type="entry name" value="ENTH_VHS"/>
</dbReference>
<dbReference type="KEGG" id="snh:120029430"/>
<dbReference type="RefSeq" id="XP_038830570.1">
    <property type="nucleotide sequence ID" value="XM_038974642.1"/>
</dbReference>
<dbReference type="GO" id="GO:0032588">
    <property type="term" value="C:trans-Golgi network membrane"/>
    <property type="evidence" value="ECO:0007669"/>
    <property type="project" value="TreeGrafter"/>
</dbReference>
<sequence length="118" mass="13189">MHLIPLPFPSFLSFQVLKIFVHTAVTVHLCGHGSPHFLTELRRNSTFIQQASVYSGPPDPIHGIALYQKVRATAQDIVRLLFSGTASPQSSKLAMPNMGEYIILLLFHVLHVYLTFTC</sequence>
<proteinExistence type="predicted"/>
<dbReference type="InterPro" id="IPR039273">
    <property type="entry name" value="TEPSIN"/>
</dbReference>
<organism evidence="1 2">
    <name type="scientific">Salvelinus namaycush</name>
    <name type="common">Lake trout</name>
    <name type="synonym">Salmo namaycush</name>
    <dbReference type="NCBI Taxonomy" id="8040"/>
    <lineage>
        <taxon>Eukaryota</taxon>
        <taxon>Metazoa</taxon>
        <taxon>Chordata</taxon>
        <taxon>Craniata</taxon>
        <taxon>Vertebrata</taxon>
        <taxon>Euteleostomi</taxon>
        <taxon>Actinopterygii</taxon>
        <taxon>Neopterygii</taxon>
        <taxon>Teleostei</taxon>
        <taxon>Protacanthopterygii</taxon>
        <taxon>Salmoniformes</taxon>
        <taxon>Salmonidae</taxon>
        <taxon>Salmoninae</taxon>
        <taxon>Salvelinus</taxon>
    </lineage>
</organism>
<protein>
    <submittedName>
        <fullName evidence="2">AP-4 complex accessory subunit tepsin-like</fullName>
    </submittedName>
</protein>
<dbReference type="PANTHER" id="PTHR21514">
    <property type="entry name" value="AP-4 COMPLEX ACCESSORY SUBUNIT TEPSIN"/>
    <property type="match status" value="1"/>
</dbReference>
<accession>A0A8U0TWK1</accession>
<reference evidence="2" key="1">
    <citation type="submission" date="2025-08" db="UniProtKB">
        <authorList>
            <consortium name="RefSeq"/>
        </authorList>
    </citation>
    <scope>IDENTIFICATION</scope>
    <source>
        <tissue evidence="2">White muscle</tissue>
    </source>
</reference>
<keyword evidence="1" id="KW-1185">Reference proteome</keyword>
<dbReference type="PANTHER" id="PTHR21514:SF0">
    <property type="entry name" value="AP-4 COMPLEX ACCESSORY SUBUNIT TEPSIN"/>
    <property type="match status" value="1"/>
</dbReference>
<dbReference type="Proteomes" id="UP000808372">
    <property type="component" value="Chromosome 35"/>
</dbReference>
<dbReference type="AlphaFoldDB" id="A0A8U0TWK1"/>
<gene>
    <name evidence="2" type="primary">LOC120029430</name>
</gene>
<name>A0A8U0TWK1_SALNM</name>
<dbReference type="GeneID" id="120029430"/>
<evidence type="ECO:0000313" key="1">
    <source>
        <dbReference type="Proteomes" id="UP000808372"/>
    </source>
</evidence>
<dbReference type="Gene3D" id="1.25.40.90">
    <property type="match status" value="1"/>
</dbReference>
<evidence type="ECO:0000313" key="2">
    <source>
        <dbReference type="RefSeq" id="XP_038830570.1"/>
    </source>
</evidence>